<protein>
    <submittedName>
        <fullName evidence="1">Uncharacterized protein</fullName>
    </submittedName>
</protein>
<reference evidence="1" key="2">
    <citation type="journal article" date="2022" name="Sci. Total Environ.">
        <title>Prevalence, transmission, and molecular epidemiology of tet(X)-positive bacteria among humans, animals, and environmental niches in China: An epidemiological, and genomic-based study.</title>
        <authorList>
            <person name="Dong N."/>
            <person name="Zeng Y."/>
            <person name="Cai C."/>
            <person name="Sun C."/>
            <person name="Lu J."/>
            <person name="Liu C."/>
            <person name="Zhou H."/>
            <person name="Sun Q."/>
            <person name="Shu L."/>
            <person name="Wang H."/>
            <person name="Wang Y."/>
            <person name="Wang S."/>
            <person name="Wu C."/>
            <person name="Chan E.W."/>
            <person name="Chen G."/>
            <person name="Shen Z."/>
            <person name="Chen S."/>
            <person name="Zhang R."/>
        </authorList>
    </citation>
    <scope>NUCLEOTIDE SEQUENCE</scope>
    <source>
        <strain evidence="1">R655-4</strain>
    </source>
</reference>
<dbReference type="AlphaFoldDB" id="A0AAJ1QC79"/>
<reference evidence="1" key="1">
    <citation type="submission" date="2020-06" db="EMBL/GenBank/DDBJ databases">
        <authorList>
            <person name="Dong N."/>
        </authorList>
    </citation>
    <scope>NUCLEOTIDE SEQUENCE</scope>
    <source>
        <strain evidence="1">R655-4</strain>
    </source>
</reference>
<gene>
    <name evidence="1" type="ORF">HX001_01940</name>
</gene>
<dbReference type="Proteomes" id="UP001170959">
    <property type="component" value="Unassembled WGS sequence"/>
</dbReference>
<evidence type="ECO:0000313" key="2">
    <source>
        <dbReference type="Proteomes" id="UP001170959"/>
    </source>
</evidence>
<name>A0AAJ1QC79_9FLAO</name>
<sequence length="75" mass="8777">METKIVEKNNRLYVESPLLDFFKGKNENELLYLKNGSFKIVDYPNGLKFDFSNGKVNSVVLTRDFMKTEVQIIKK</sequence>
<evidence type="ECO:0000313" key="1">
    <source>
        <dbReference type="EMBL" id="MDM1071247.1"/>
    </source>
</evidence>
<dbReference type="EMBL" id="JACAGJ010000001">
    <property type="protein sequence ID" value="MDM1071247.1"/>
    <property type="molecule type" value="Genomic_DNA"/>
</dbReference>
<accession>A0AAJ1QC79</accession>
<dbReference type="RefSeq" id="WP_159155873.1">
    <property type="nucleotide sequence ID" value="NZ_CP013210.1"/>
</dbReference>
<organism evidence="1 2">
    <name type="scientific">Empedobacter brevis</name>
    <dbReference type="NCBI Taxonomy" id="247"/>
    <lineage>
        <taxon>Bacteria</taxon>
        <taxon>Pseudomonadati</taxon>
        <taxon>Bacteroidota</taxon>
        <taxon>Flavobacteriia</taxon>
        <taxon>Flavobacteriales</taxon>
        <taxon>Weeksellaceae</taxon>
        <taxon>Empedobacter</taxon>
    </lineage>
</organism>
<comment type="caution">
    <text evidence="1">The sequence shown here is derived from an EMBL/GenBank/DDBJ whole genome shotgun (WGS) entry which is preliminary data.</text>
</comment>
<proteinExistence type="predicted"/>